<evidence type="ECO:0000256" key="1">
    <source>
        <dbReference type="SAM" id="MobiDB-lite"/>
    </source>
</evidence>
<gene>
    <name evidence="2" type="ORF">CPOL0286_LOCUS824</name>
</gene>
<proteinExistence type="predicted"/>
<accession>A0A6T7WC59</accession>
<dbReference type="AlphaFoldDB" id="A0A6T7WC59"/>
<feature type="compositionally biased region" description="Low complexity" evidence="1">
    <location>
        <begin position="94"/>
        <end position="106"/>
    </location>
</feature>
<name>A0A6T7WC59_9EUKA</name>
<dbReference type="Gene3D" id="1.10.260.100">
    <property type="match status" value="1"/>
</dbReference>
<dbReference type="EMBL" id="HBKO01001662">
    <property type="protein sequence ID" value="CAE2195471.1"/>
    <property type="molecule type" value="Transcribed_RNA"/>
</dbReference>
<organism evidence="2">
    <name type="scientific">Prymnesium polylepis</name>
    <dbReference type="NCBI Taxonomy" id="72548"/>
    <lineage>
        <taxon>Eukaryota</taxon>
        <taxon>Haptista</taxon>
        <taxon>Haptophyta</taxon>
        <taxon>Prymnesiophyceae</taxon>
        <taxon>Prymnesiales</taxon>
        <taxon>Prymnesiaceae</taxon>
        <taxon>Prymnesium</taxon>
    </lineage>
</organism>
<sequence>MLLSLLVLTSSAYALDHGRVAVASRSVLLRNRHAAVRVAANDDEERAAISAMRVKQIKEELQSMQVQIPKDIFEKEDLVQRLIDARREQPSGDAESSAPPSMEESMQGLSLLLKDPEGAAVLQALERDPKLMSAAMDIAGNGNAADYADDPEVLAFLRKLESITKRAAAGGSG</sequence>
<feature type="region of interest" description="Disordered" evidence="1">
    <location>
        <begin position="84"/>
        <end position="107"/>
    </location>
</feature>
<reference evidence="2" key="1">
    <citation type="submission" date="2021-01" db="EMBL/GenBank/DDBJ databases">
        <authorList>
            <person name="Corre E."/>
            <person name="Pelletier E."/>
            <person name="Niang G."/>
            <person name="Scheremetjew M."/>
            <person name="Finn R."/>
            <person name="Kale V."/>
            <person name="Holt S."/>
            <person name="Cochrane G."/>
            <person name="Meng A."/>
            <person name="Brown T."/>
            <person name="Cohen L."/>
        </authorList>
    </citation>
    <scope>NUCLEOTIDE SEQUENCE</scope>
    <source>
        <strain evidence="2">UIO037</strain>
    </source>
</reference>
<evidence type="ECO:0000313" key="2">
    <source>
        <dbReference type="EMBL" id="CAE2195471.1"/>
    </source>
</evidence>
<evidence type="ECO:0008006" key="3">
    <source>
        <dbReference type="Google" id="ProtNLM"/>
    </source>
</evidence>
<protein>
    <recommendedName>
        <fullName evidence="3">STI1 domain-containing protein</fullName>
    </recommendedName>
</protein>